<accession>A0ABP0UM24</accession>
<protein>
    <recommendedName>
        <fullName evidence="3">Secreted protein</fullName>
    </recommendedName>
</protein>
<organism evidence="1 2">
    <name type="scientific">Sphagnum troendelagicum</name>
    <dbReference type="NCBI Taxonomy" id="128251"/>
    <lineage>
        <taxon>Eukaryota</taxon>
        <taxon>Viridiplantae</taxon>
        <taxon>Streptophyta</taxon>
        <taxon>Embryophyta</taxon>
        <taxon>Bryophyta</taxon>
        <taxon>Sphagnophytina</taxon>
        <taxon>Sphagnopsida</taxon>
        <taxon>Sphagnales</taxon>
        <taxon>Sphagnaceae</taxon>
        <taxon>Sphagnum</taxon>
    </lineage>
</organism>
<sequence length="98" mass="10796">MGSIRLLVLVCGIPFSFRFWADILLNQFSSSHRMDRKLGFQSLTFRGILLHLLLLSAARRSLPNSGFPRPLFLSLPQLPQIGDRSGELGPASSPSCAV</sequence>
<evidence type="ECO:0000313" key="2">
    <source>
        <dbReference type="Proteomes" id="UP001497512"/>
    </source>
</evidence>
<proteinExistence type="predicted"/>
<gene>
    <name evidence="1" type="ORF">CSSPTR1EN2_LOCUS17545</name>
</gene>
<evidence type="ECO:0008006" key="3">
    <source>
        <dbReference type="Google" id="ProtNLM"/>
    </source>
</evidence>
<reference evidence="1" key="1">
    <citation type="submission" date="2024-02" db="EMBL/GenBank/DDBJ databases">
        <authorList>
            <consortium name="ELIXIR-Norway"/>
            <consortium name="Elixir Norway"/>
        </authorList>
    </citation>
    <scope>NUCLEOTIDE SEQUENCE</scope>
</reference>
<dbReference type="EMBL" id="OZ019897">
    <property type="protein sequence ID" value="CAK9225431.1"/>
    <property type="molecule type" value="Genomic_DNA"/>
</dbReference>
<name>A0ABP0UM24_9BRYO</name>
<keyword evidence="2" id="KW-1185">Reference proteome</keyword>
<evidence type="ECO:0000313" key="1">
    <source>
        <dbReference type="EMBL" id="CAK9225431.1"/>
    </source>
</evidence>
<dbReference type="Proteomes" id="UP001497512">
    <property type="component" value="Chromosome 5"/>
</dbReference>